<evidence type="ECO:0000313" key="1">
    <source>
        <dbReference type="EMBL" id="OGM65046.1"/>
    </source>
</evidence>
<sequence>MANERLDIRNSELPLQERLKLFDAKYCPDEIDSAFVEKADGSGARYTVYAFPRSGKGIVPRLSEFLLEAASVGDQLWGTLQVDGPKSVIESGENLIVLERTLGSTPKIYEAPDVDLD</sequence>
<dbReference type="AlphaFoldDB" id="A0A1F8BLV6"/>
<accession>A0A1F8BLV6</accession>
<protein>
    <submittedName>
        <fullName evidence="1">Uncharacterized protein</fullName>
    </submittedName>
</protein>
<reference evidence="1 2" key="1">
    <citation type="journal article" date="2016" name="Nat. Commun.">
        <title>Thousands of microbial genomes shed light on interconnected biogeochemical processes in an aquifer system.</title>
        <authorList>
            <person name="Anantharaman K."/>
            <person name="Brown C.T."/>
            <person name="Hug L.A."/>
            <person name="Sharon I."/>
            <person name="Castelle C.J."/>
            <person name="Probst A.J."/>
            <person name="Thomas B.C."/>
            <person name="Singh A."/>
            <person name="Wilkins M.J."/>
            <person name="Karaoz U."/>
            <person name="Brodie E.L."/>
            <person name="Williams K.H."/>
            <person name="Hubbard S.S."/>
            <person name="Banfield J.F."/>
        </authorList>
    </citation>
    <scope>NUCLEOTIDE SEQUENCE [LARGE SCALE GENOMIC DNA]</scope>
</reference>
<proteinExistence type="predicted"/>
<organism evidence="1 2">
    <name type="scientific">Candidatus Woesebacteria bacterium RIFCSPLOWO2_01_FULL_39_25</name>
    <dbReference type="NCBI Taxonomy" id="1802521"/>
    <lineage>
        <taxon>Bacteria</taxon>
        <taxon>Candidatus Woeseibacteriota</taxon>
    </lineage>
</organism>
<name>A0A1F8BLV6_9BACT</name>
<evidence type="ECO:0000313" key="2">
    <source>
        <dbReference type="Proteomes" id="UP000176725"/>
    </source>
</evidence>
<dbReference type="Proteomes" id="UP000176725">
    <property type="component" value="Unassembled WGS sequence"/>
</dbReference>
<dbReference type="EMBL" id="MGHH01000007">
    <property type="protein sequence ID" value="OGM65046.1"/>
    <property type="molecule type" value="Genomic_DNA"/>
</dbReference>
<gene>
    <name evidence="1" type="ORF">A2893_05325</name>
</gene>
<comment type="caution">
    <text evidence="1">The sequence shown here is derived from an EMBL/GenBank/DDBJ whole genome shotgun (WGS) entry which is preliminary data.</text>
</comment>